<dbReference type="Proteomes" id="UP000321328">
    <property type="component" value="Unassembled WGS sequence"/>
</dbReference>
<dbReference type="EMBL" id="BJVI01000001">
    <property type="protein sequence ID" value="GEL16165.1"/>
    <property type="molecule type" value="Genomic_DNA"/>
</dbReference>
<dbReference type="AlphaFoldDB" id="A0A511CUC1"/>
<comment type="caution">
    <text evidence="1">The sequence shown here is derived from an EMBL/GenBank/DDBJ whole genome shotgun (WGS) entry which is preliminary data.</text>
</comment>
<keyword evidence="2" id="KW-1185">Reference proteome</keyword>
<dbReference type="RefSeq" id="WP_028929270.1">
    <property type="nucleotide sequence ID" value="NZ_AUII01000003.1"/>
</dbReference>
<evidence type="ECO:0000313" key="1">
    <source>
        <dbReference type="EMBL" id="GEL16165.1"/>
    </source>
</evidence>
<proteinExistence type="predicted"/>
<evidence type="ECO:0000313" key="2">
    <source>
        <dbReference type="Proteomes" id="UP000321328"/>
    </source>
</evidence>
<sequence>MKLPTTGLYGACLCSDAAAVLGEYELRAALENGELVSTWAGVVAEPPARPIPAPSSRRLCSRVGTDLLCRGRQQDALADQRDLRLGRLRSAAT</sequence>
<organism evidence="1 2">
    <name type="scientific">Pseudonocardia asaccharolytica DSM 44247 = NBRC 16224</name>
    <dbReference type="NCBI Taxonomy" id="1123024"/>
    <lineage>
        <taxon>Bacteria</taxon>
        <taxon>Bacillati</taxon>
        <taxon>Actinomycetota</taxon>
        <taxon>Actinomycetes</taxon>
        <taxon>Pseudonocardiales</taxon>
        <taxon>Pseudonocardiaceae</taxon>
        <taxon>Pseudonocardia</taxon>
    </lineage>
</organism>
<name>A0A511CUC1_9PSEU</name>
<gene>
    <name evidence="1" type="ORF">PA7_00020</name>
</gene>
<accession>A0A511CUC1</accession>
<reference evidence="1 2" key="1">
    <citation type="submission" date="2019-07" db="EMBL/GenBank/DDBJ databases">
        <title>Whole genome shotgun sequence of Pseudonocardia asaccharolytica NBRC 16224.</title>
        <authorList>
            <person name="Hosoyama A."/>
            <person name="Uohara A."/>
            <person name="Ohji S."/>
            <person name="Ichikawa N."/>
        </authorList>
    </citation>
    <scope>NUCLEOTIDE SEQUENCE [LARGE SCALE GENOMIC DNA]</scope>
    <source>
        <strain evidence="1 2">NBRC 16224</strain>
    </source>
</reference>
<protein>
    <submittedName>
        <fullName evidence="1">Uncharacterized protein</fullName>
    </submittedName>
</protein>